<comment type="caution">
    <text evidence="8">The sequence shown here is derived from an EMBL/GenBank/DDBJ whole genome shotgun (WGS) entry which is preliminary data.</text>
</comment>
<protein>
    <submittedName>
        <fullName evidence="8">Radical SAM protein</fullName>
    </submittedName>
</protein>
<evidence type="ECO:0000256" key="1">
    <source>
        <dbReference type="ARBA" id="ARBA00022485"/>
    </source>
</evidence>
<dbReference type="InterPro" id="IPR013785">
    <property type="entry name" value="Aldolase_TIM"/>
</dbReference>
<keyword evidence="2 6" id="KW-0949">S-adenosyl-L-methionine</keyword>
<proteinExistence type="predicted"/>
<dbReference type="InterPro" id="IPR016431">
    <property type="entry name" value="Pyrv-formate_lyase-activ_prd"/>
</dbReference>
<sequence>MTARECPYCERRCLLGPEGGFCGRYAATPAGVVELYPHRYAAAWVSTIESLPVFHFHPGARVLVLGGVGCNLDCAYCLNFYAARANPATSLPHHLSPERVVALARQSGCRAVVWALNEPLVSLPSLLETAAKARAAGLWVGALTNGYGTEMATRALGEALDFVNASLKLLDETLARRWLGVTSARVVRRNLELLSGLTHLEVTTPVAEEINHAELEAMASFLRSLAPHLPWHLLRLQPEHRLADWPRPRVDRLQRRLKELRKILPFTYLGNFPGSRWVSTLCPCCGTELIVRVSLGGCGARLQELRLRGNSCPRCGCPVPVIMAPGEEGGK</sequence>
<organism evidence="8 9">
    <name type="scientific">Ammonifex thiophilus</name>
    <dbReference type="NCBI Taxonomy" id="444093"/>
    <lineage>
        <taxon>Bacteria</taxon>
        <taxon>Bacillati</taxon>
        <taxon>Bacillota</taxon>
        <taxon>Clostridia</taxon>
        <taxon>Thermoanaerobacterales</taxon>
        <taxon>Thermoanaerobacteraceae</taxon>
        <taxon>Ammonifex</taxon>
    </lineage>
</organism>
<dbReference type="PANTHER" id="PTHR30352:SF5">
    <property type="entry name" value="PYRUVATE FORMATE-LYASE 1-ACTIVATING ENZYME"/>
    <property type="match status" value="1"/>
</dbReference>
<dbReference type="SUPFAM" id="SSF102114">
    <property type="entry name" value="Radical SAM enzymes"/>
    <property type="match status" value="1"/>
</dbReference>
<comment type="cofactor">
    <cofactor evidence="6">
        <name>[4Fe-4S] cluster</name>
        <dbReference type="ChEBI" id="CHEBI:49883"/>
    </cofactor>
    <text evidence="6">Binds 1 [4Fe-4S] cluster. The cluster is coordinated with 3 cysteines and an exchangeable S-adenosyl-L-methionine.</text>
</comment>
<dbReference type="OrthoDB" id="9787830at2"/>
<dbReference type="SFLD" id="SFLDG01101">
    <property type="entry name" value="Uncharacterised_Radical_SAM_Su"/>
    <property type="match status" value="1"/>
</dbReference>
<reference evidence="8 9" key="1">
    <citation type="submission" date="2018-08" db="EMBL/GenBank/DDBJ databases">
        <title>Form III RuBisCO-mediated autotrophy in Thermodesulfobium bacteria.</title>
        <authorList>
            <person name="Toshchakov S.V."/>
            <person name="Kublanov I.V."/>
            <person name="Frolov E."/>
            <person name="Bonch-Osmolovskaya E.A."/>
            <person name="Tourova T.P."/>
            <person name="Chernych N.A."/>
            <person name="Lebedinsky A.V."/>
        </authorList>
    </citation>
    <scope>NUCLEOTIDE SEQUENCE [LARGE SCALE GENOMIC DNA]</scope>
    <source>
        <strain evidence="8 9">SR</strain>
    </source>
</reference>
<accession>A0A3D8P885</accession>
<dbReference type="InterPro" id="IPR034457">
    <property type="entry name" value="Organic_radical-activating"/>
</dbReference>
<feature type="domain" description="Radical SAM core" evidence="7">
    <location>
        <begin position="56"/>
        <end position="276"/>
    </location>
</feature>
<dbReference type="CDD" id="cd01335">
    <property type="entry name" value="Radical_SAM"/>
    <property type="match status" value="1"/>
</dbReference>
<name>A0A3D8P885_9THEO</name>
<dbReference type="InterPro" id="IPR007197">
    <property type="entry name" value="rSAM"/>
</dbReference>
<dbReference type="PROSITE" id="PS51918">
    <property type="entry name" value="RADICAL_SAM"/>
    <property type="match status" value="1"/>
</dbReference>
<gene>
    <name evidence="8" type="ORF">DXX99_02075</name>
</gene>
<dbReference type="AlphaFoldDB" id="A0A3D8P885"/>
<evidence type="ECO:0000256" key="5">
    <source>
        <dbReference type="ARBA" id="ARBA00023014"/>
    </source>
</evidence>
<dbReference type="GO" id="GO:0046872">
    <property type="term" value="F:metal ion binding"/>
    <property type="evidence" value="ECO:0007669"/>
    <property type="project" value="UniProtKB-KW"/>
</dbReference>
<evidence type="ECO:0000256" key="2">
    <source>
        <dbReference type="ARBA" id="ARBA00022691"/>
    </source>
</evidence>
<dbReference type="Gene3D" id="3.20.20.70">
    <property type="entry name" value="Aldolase class I"/>
    <property type="match status" value="1"/>
</dbReference>
<dbReference type="PANTHER" id="PTHR30352">
    <property type="entry name" value="PYRUVATE FORMATE-LYASE-ACTIVATING ENZYME"/>
    <property type="match status" value="1"/>
</dbReference>
<keyword evidence="4 6" id="KW-0408">Iron</keyword>
<evidence type="ECO:0000259" key="7">
    <source>
        <dbReference type="PROSITE" id="PS51918"/>
    </source>
</evidence>
<evidence type="ECO:0000313" key="8">
    <source>
        <dbReference type="EMBL" id="RDV84848.1"/>
    </source>
</evidence>
<dbReference type="RefSeq" id="WP_115791842.1">
    <property type="nucleotide sequence ID" value="NZ_QSLN01000001.1"/>
</dbReference>
<dbReference type="PIRSF" id="PIRSF004869">
    <property type="entry name" value="PflX_prd"/>
    <property type="match status" value="1"/>
</dbReference>
<dbReference type="InterPro" id="IPR027596">
    <property type="entry name" value="AmmeMemoSam_rS"/>
</dbReference>
<evidence type="ECO:0000256" key="3">
    <source>
        <dbReference type="ARBA" id="ARBA00022723"/>
    </source>
</evidence>
<dbReference type="SFLD" id="SFLDS00029">
    <property type="entry name" value="Radical_SAM"/>
    <property type="match status" value="1"/>
</dbReference>
<evidence type="ECO:0000313" key="9">
    <source>
        <dbReference type="Proteomes" id="UP000256329"/>
    </source>
</evidence>
<feature type="binding site" evidence="6">
    <location>
        <position position="77"/>
    </location>
    <ligand>
        <name>[4Fe-4S] cluster</name>
        <dbReference type="ChEBI" id="CHEBI:49883"/>
        <note>4Fe-4S-S-AdoMet</note>
    </ligand>
</feature>
<keyword evidence="3 6" id="KW-0479">Metal-binding</keyword>
<dbReference type="GO" id="GO:0051539">
    <property type="term" value="F:4 iron, 4 sulfur cluster binding"/>
    <property type="evidence" value="ECO:0007669"/>
    <property type="project" value="UniProtKB-KW"/>
</dbReference>
<dbReference type="EMBL" id="QSLN01000001">
    <property type="protein sequence ID" value="RDV84848.1"/>
    <property type="molecule type" value="Genomic_DNA"/>
</dbReference>
<feature type="binding site" evidence="6">
    <location>
        <position position="74"/>
    </location>
    <ligand>
        <name>[4Fe-4S] cluster</name>
        <dbReference type="ChEBI" id="CHEBI:49883"/>
        <note>4Fe-4S-S-AdoMet</note>
    </ligand>
</feature>
<dbReference type="InterPro" id="IPR058240">
    <property type="entry name" value="rSAM_sf"/>
</dbReference>
<keyword evidence="5 6" id="KW-0411">Iron-sulfur</keyword>
<keyword evidence="9" id="KW-1185">Reference proteome</keyword>
<dbReference type="Proteomes" id="UP000256329">
    <property type="component" value="Unassembled WGS sequence"/>
</dbReference>
<dbReference type="GO" id="GO:0003824">
    <property type="term" value="F:catalytic activity"/>
    <property type="evidence" value="ECO:0007669"/>
    <property type="project" value="InterPro"/>
</dbReference>
<keyword evidence="1" id="KW-0004">4Fe-4S</keyword>
<feature type="binding site" evidence="6">
    <location>
        <position position="70"/>
    </location>
    <ligand>
        <name>[4Fe-4S] cluster</name>
        <dbReference type="ChEBI" id="CHEBI:49883"/>
        <note>4Fe-4S-S-AdoMet</note>
    </ligand>
</feature>
<evidence type="ECO:0000256" key="4">
    <source>
        <dbReference type="ARBA" id="ARBA00023004"/>
    </source>
</evidence>
<evidence type="ECO:0000256" key="6">
    <source>
        <dbReference type="PIRSR" id="PIRSR004869-50"/>
    </source>
</evidence>
<dbReference type="Pfam" id="PF04055">
    <property type="entry name" value="Radical_SAM"/>
    <property type="match status" value="1"/>
</dbReference>